<evidence type="ECO:0000313" key="4">
    <source>
        <dbReference type="EMBL" id="CAB9518265.1"/>
    </source>
</evidence>
<evidence type="ECO:0000256" key="3">
    <source>
        <dbReference type="SAM" id="MobiDB-lite"/>
    </source>
</evidence>
<evidence type="ECO:0000256" key="1">
    <source>
        <dbReference type="ARBA" id="ARBA00022737"/>
    </source>
</evidence>
<feature type="compositionally biased region" description="Acidic residues" evidence="3">
    <location>
        <begin position="296"/>
        <end position="305"/>
    </location>
</feature>
<sequence length="808" mass="91129">MKGISSRIPRALTVVRHGGRVRPLRAISSTSCVHPYSATQPVQSHNYYRYSSSRNARSVVRDASDSRWFSSSTSSSDKSDTDTSVLDGAIRHGDKNPWSGVSEPKLMEETKRLCAHLQQQQQHDDRSSTTRAIVRLDDYFHVLEAWMEHAMTSKSLQAAMRAEELLEQMLTHSGVLAPTRSFFEVVLQAYAVCDGGVTAAERAHRILQFLEQQSPHVYPTTKTYNIVLNAWSKSKASEAGFHADQILSTMSPSSQPNERTIVTVMDAWNKSGHAKRSQRVLELLEETLKPWRSPAAEEENDSQNSDEDKGNTTTLQQQRPIIPLDISMFHVAMDTVVKAAPVKRVSRQQQGSNDTMTPRQAAEFAEGVLQSILQHSAEWNNVQPTVRTYSIVLDAWARVELVEQRGNAAHRAQRILNAMVNSYYTHANGSVKPNAVSFTAVITAWARAKQAQKAHDTFQRLLDLFQQQHQQHQQQQHDNDKQEDDSFLPTIVAGNAVMVAWAKERRPDFILQVMATMQQLYQQTGRTECLPDLQSYNILLDAHGKLGQVTQAVALLQWMQNGEKHLHANWVRPVGAAPDLVSYNNVMGALAKQGDAIQAEALLEHMKQQRHIHPDQVTYTSLLIAHAKSRQPDRLEQAERVWKEIAVQAAPDVICRTAFIQACAHVDRAERKRALTTALQVFADLPNDKRNHVIFAIMAKAINRLLVWHDDDDDKDGSDSQWQTRDSVHKSRLELLKELCEQCCQGGNLSHNVHLELNQVRWDSQDVVLAWLGSKSFDPKWSRNVPARSQPKPLLHATKTGRRMGSNQ</sequence>
<feature type="region of interest" description="Disordered" evidence="3">
    <location>
        <begin position="290"/>
        <end position="317"/>
    </location>
</feature>
<feature type="compositionally biased region" description="Low complexity" evidence="3">
    <location>
        <begin position="67"/>
        <end position="76"/>
    </location>
</feature>
<feature type="repeat" description="PPR" evidence="2">
    <location>
        <begin position="579"/>
        <end position="613"/>
    </location>
</feature>
<reference evidence="4" key="1">
    <citation type="submission" date="2020-06" db="EMBL/GenBank/DDBJ databases">
        <authorList>
            <consortium name="Plant Systems Biology data submission"/>
        </authorList>
    </citation>
    <scope>NUCLEOTIDE SEQUENCE</scope>
    <source>
        <strain evidence="4">D6</strain>
    </source>
</reference>
<keyword evidence="1" id="KW-0677">Repeat</keyword>
<feature type="repeat" description="PPR" evidence="2">
    <location>
        <begin position="532"/>
        <end position="566"/>
    </location>
</feature>
<evidence type="ECO:0000313" key="5">
    <source>
        <dbReference type="Proteomes" id="UP001153069"/>
    </source>
</evidence>
<dbReference type="PANTHER" id="PTHR47942:SF63">
    <property type="entry name" value="PENTATRICOPEPTIDE REPEAT-CONTAINING PROTEIN"/>
    <property type="match status" value="1"/>
</dbReference>
<accession>A0A9N8ED79</accession>
<dbReference type="Gene3D" id="1.25.40.10">
    <property type="entry name" value="Tetratricopeptide repeat domain"/>
    <property type="match status" value="4"/>
</dbReference>
<dbReference type="InterPro" id="IPR002885">
    <property type="entry name" value="PPR_rpt"/>
</dbReference>
<dbReference type="NCBIfam" id="TIGR00756">
    <property type="entry name" value="PPR"/>
    <property type="match status" value="1"/>
</dbReference>
<protein>
    <submittedName>
        <fullName evidence="4">Pentatricopeptide repeat-containing protein</fullName>
    </submittedName>
</protein>
<dbReference type="OrthoDB" id="47600at2759"/>
<feature type="region of interest" description="Disordered" evidence="3">
    <location>
        <begin position="782"/>
        <end position="808"/>
    </location>
</feature>
<keyword evidence="5" id="KW-1185">Reference proteome</keyword>
<dbReference type="InterPro" id="IPR051222">
    <property type="entry name" value="PPR/CCM1_RNA-binding"/>
</dbReference>
<organism evidence="4 5">
    <name type="scientific">Seminavis robusta</name>
    <dbReference type="NCBI Taxonomy" id="568900"/>
    <lineage>
        <taxon>Eukaryota</taxon>
        <taxon>Sar</taxon>
        <taxon>Stramenopiles</taxon>
        <taxon>Ochrophyta</taxon>
        <taxon>Bacillariophyta</taxon>
        <taxon>Bacillariophyceae</taxon>
        <taxon>Bacillariophycidae</taxon>
        <taxon>Naviculales</taxon>
        <taxon>Naviculaceae</taxon>
        <taxon>Seminavis</taxon>
    </lineage>
</organism>
<name>A0A9N8ED79_9STRA</name>
<dbReference type="Proteomes" id="UP001153069">
    <property type="component" value="Unassembled WGS sequence"/>
</dbReference>
<feature type="region of interest" description="Disordered" evidence="3">
    <location>
        <begin position="67"/>
        <end position="101"/>
    </location>
</feature>
<proteinExistence type="predicted"/>
<comment type="caution">
    <text evidence="4">The sequence shown here is derived from an EMBL/GenBank/DDBJ whole genome shotgun (WGS) entry which is preliminary data.</text>
</comment>
<gene>
    <name evidence="4" type="ORF">SEMRO_920_G220190.1</name>
</gene>
<dbReference type="Pfam" id="PF01535">
    <property type="entry name" value="PPR"/>
    <property type="match status" value="1"/>
</dbReference>
<dbReference type="InterPro" id="IPR011990">
    <property type="entry name" value="TPR-like_helical_dom_sf"/>
</dbReference>
<dbReference type="EMBL" id="CAICTM010000918">
    <property type="protein sequence ID" value="CAB9518265.1"/>
    <property type="molecule type" value="Genomic_DNA"/>
</dbReference>
<dbReference type="PANTHER" id="PTHR47942">
    <property type="entry name" value="TETRATRICOPEPTIDE REPEAT (TPR)-LIKE SUPERFAMILY PROTEIN-RELATED"/>
    <property type="match status" value="1"/>
</dbReference>
<dbReference type="PROSITE" id="PS51375">
    <property type="entry name" value="PPR"/>
    <property type="match status" value="2"/>
</dbReference>
<dbReference type="AlphaFoldDB" id="A0A9N8ED79"/>
<dbReference type="Pfam" id="PF13041">
    <property type="entry name" value="PPR_2"/>
    <property type="match status" value="1"/>
</dbReference>
<evidence type="ECO:0000256" key="2">
    <source>
        <dbReference type="PROSITE-ProRule" id="PRU00708"/>
    </source>
</evidence>